<feature type="region of interest" description="Disordered" evidence="1">
    <location>
        <begin position="96"/>
        <end position="115"/>
    </location>
</feature>
<sequence length="115" mass="13063">MTDQRRPGTRNPRLGPGGSGASPRTRGISVTRNHDVIRRWAAQRGARPATVPGSEYNGRLGVLRFDFPGYGGAVLRRVGWDEWFATFDARNLRFWYQEPSPDRPPSNFNRLEPPR</sequence>
<organism evidence="2 3">
    <name type="scientific">Nocardia niwae</name>
    <dbReference type="NCBI Taxonomy" id="626084"/>
    <lineage>
        <taxon>Bacteria</taxon>
        <taxon>Bacillati</taxon>
        <taxon>Actinomycetota</taxon>
        <taxon>Actinomycetes</taxon>
        <taxon>Mycobacteriales</taxon>
        <taxon>Nocardiaceae</taxon>
        <taxon>Nocardia</taxon>
    </lineage>
</organism>
<dbReference type="RefSeq" id="WP_245675991.1">
    <property type="nucleotide sequence ID" value="NZ_JBEYBM010000001.1"/>
</dbReference>
<accession>A0ABV2XI25</accession>
<gene>
    <name evidence="2" type="ORF">ABZ507_27255</name>
</gene>
<feature type="region of interest" description="Disordered" evidence="1">
    <location>
        <begin position="1"/>
        <end position="33"/>
    </location>
</feature>
<evidence type="ECO:0000313" key="2">
    <source>
        <dbReference type="EMBL" id="MEU2125517.1"/>
    </source>
</evidence>
<evidence type="ECO:0000256" key="1">
    <source>
        <dbReference type="SAM" id="MobiDB-lite"/>
    </source>
</evidence>
<name>A0ABV2XI25_9NOCA</name>
<comment type="caution">
    <text evidence="2">The sequence shown here is derived from an EMBL/GenBank/DDBJ whole genome shotgun (WGS) entry which is preliminary data.</text>
</comment>
<reference evidence="2 3" key="1">
    <citation type="submission" date="2024-06" db="EMBL/GenBank/DDBJ databases">
        <title>The Natural Products Discovery Center: Release of the First 8490 Sequenced Strains for Exploring Actinobacteria Biosynthetic Diversity.</title>
        <authorList>
            <person name="Kalkreuter E."/>
            <person name="Kautsar S.A."/>
            <person name="Yang D."/>
            <person name="Bader C.D."/>
            <person name="Teijaro C.N."/>
            <person name="Fluegel L."/>
            <person name="Davis C.M."/>
            <person name="Simpson J.R."/>
            <person name="Lauterbach L."/>
            <person name="Steele A.D."/>
            <person name="Gui C."/>
            <person name="Meng S."/>
            <person name="Li G."/>
            <person name="Viehrig K."/>
            <person name="Ye F."/>
            <person name="Su P."/>
            <person name="Kiefer A.F."/>
            <person name="Nichols A."/>
            <person name="Cepeda A.J."/>
            <person name="Yan W."/>
            <person name="Fan B."/>
            <person name="Jiang Y."/>
            <person name="Adhikari A."/>
            <person name="Zheng C.-J."/>
            <person name="Schuster L."/>
            <person name="Cowan T.M."/>
            <person name="Smanski M.J."/>
            <person name="Chevrette M.G."/>
            <person name="De Carvalho L.P.S."/>
            <person name="Shen B."/>
        </authorList>
    </citation>
    <scope>NUCLEOTIDE SEQUENCE [LARGE SCALE GENOMIC DNA]</scope>
    <source>
        <strain evidence="2 3">NPDC019434</strain>
    </source>
</reference>
<keyword evidence="3" id="KW-1185">Reference proteome</keyword>
<evidence type="ECO:0000313" key="3">
    <source>
        <dbReference type="Proteomes" id="UP001550535"/>
    </source>
</evidence>
<dbReference type="EMBL" id="JBEYBR010000089">
    <property type="protein sequence ID" value="MEU2125517.1"/>
    <property type="molecule type" value="Genomic_DNA"/>
</dbReference>
<proteinExistence type="predicted"/>
<dbReference type="Proteomes" id="UP001550535">
    <property type="component" value="Unassembled WGS sequence"/>
</dbReference>
<protein>
    <submittedName>
        <fullName evidence="2">Uncharacterized protein</fullName>
    </submittedName>
</protein>